<dbReference type="AlphaFoldDB" id="A0A151Z8Q9"/>
<feature type="domain" description="WAP" evidence="2">
    <location>
        <begin position="72"/>
        <end position="123"/>
    </location>
</feature>
<gene>
    <name evidence="3" type="ORF">DLAC_08959</name>
</gene>
<feature type="chain" id="PRO_5007592977" description="WAP domain-containing protein" evidence="1">
    <location>
        <begin position="23"/>
        <end position="131"/>
    </location>
</feature>
<sequence>MKSFKYLLILFIFVIIIQAAYSKRPKQCPEPCNNKTCIQHEYKCHKDSDCEKCCEVEAGCLTKCVKNSDLVKPPKPVKQCPAPSHDKVCIQHVYKCHEDNDCKKGSKCCEVEAGCLTKCVKGKNLVSPTNA</sequence>
<dbReference type="GO" id="GO:0005576">
    <property type="term" value="C:extracellular region"/>
    <property type="evidence" value="ECO:0007669"/>
    <property type="project" value="InterPro"/>
</dbReference>
<dbReference type="InterPro" id="IPR036645">
    <property type="entry name" value="Elafin-like_sf"/>
</dbReference>
<keyword evidence="1" id="KW-0732">Signal</keyword>
<reference evidence="3 4" key="1">
    <citation type="submission" date="2015-12" db="EMBL/GenBank/DDBJ databases">
        <title>Dictyostelia acquired genes for synthesis and detection of signals that induce cell-type specialization by lateral gene transfer from prokaryotes.</title>
        <authorList>
            <person name="Gloeckner G."/>
            <person name="Schaap P."/>
        </authorList>
    </citation>
    <scope>NUCLEOTIDE SEQUENCE [LARGE SCALE GENOMIC DNA]</scope>
    <source>
        <strain evidence="3 4">TK</strain>
    </source>
</reference>
<protein>
    <recommendedName>
        <fullName evidence="2">WAP domain-containing protein</fullName>
    </recommendedName>
</protein>
<dbReference type="GO" id="GO:0030414">
    <property type="term" value="F:peptidase inhibitor activity"/>
    <property type="evidence" value="ECO:0007669"/>
    <property type="project" value="InterPro"/>
</dbReference>
<dbReference type="Proteomes" id="UP000076078">
    <property type="component" value="Unassembled WGS sequence"/>
</dbReference>
<dbReference type="InParanoid" id="A0A151Z8Q9"/>
<proteinExistence type="predicted"/>
<dbReference type="EMBL" id="LODT01000037">
    <property type="protein sequence ID" value="KYQ90345.1"/>
    <property type="molecule type" value="Genomic_DNA"/>
</dbReference>
<dbReference type="Pfam" id="PF00095">
    <property type="entry name" value="WAP"/>
    <property type="match status" value="1"/>
</dbReference>
<name>A0A151Z8Q9_TIELA</name>
<accession>A0A151Z8Q9</accession>
<feature type="signal peptide" evidence="1">
    <location>
        <begin position="1"/>
        <end position="22"/>
    </location>
</feature>
<evidence type="ECO:0000313" key="3">
    <source>
        <dbReference type="EMBL" id="KYQ90345.1"/>
    </source>
</evidence>
<comment type="caution">
    <text evidence="3">The sequence shown here is derived from an EMBL/GenBank/DDBJ whole genome shotgun (WGS) entry which is preliminary data.</text>
</comment>
<dbReference type="InterPro" id="IPR008197">
    <property type="entry name" value="WAP_dom"/>
</dbReference>
<evidence type="ECO:0000259" key="2">
    <source>
        <dbReference type="PROSITE" id="PS51390"/>
    </source>
</evidence>
<evidence type="ECO:0000313" key="4">
    <source>
        <dbReference type="Proteomes" id="UP000076078"/>
    </source>
</evidence>
<evidence type="ECO:0000256" key="1">
    <source>
        <dbReference type="SAM" id="SignalP"/>
    </source>
</evidence>
<organism evidence="3 4">
    <name type="scientific">Tieghemostelium lacteum</name>
    <name type="common">Slime mold</name>
    <name type="synonym">Dictyostelium lacteum</name>
    <dbReference type="NCBI Taxonomy" id="361077"/>
    <lineage>
        <taxon>Eukaryota</taxon>
        <taxon>Amoebozoa</taxon>
        <taxon>Evosea</taxon>
        <taxon>Eumycetozoa</taxon>
        <taxon>Dictyostelia</taxon>
        <taxon>Dictyosteliales</taxon>
        <taxon>Raperosteliaceae</taxon>
        <taxon>Tieghemostelium</taxon>
    </lineage>
</organism>
<keyword evidence="4" id="KW-1185">Reference proteome</keyword>
<dbReference type="PROSITE" id="PS51390">
    <property type="entry name" value="WAP"/>
    <property type="match status" value="1"/>
</dbReference>
<dbReference type="Gene3D" id="4.10.75.10">
    <property type="entry name" value="Elafin-like"/>
    <property type="match status" value="1"/>
</dbReference>